<name>A0A9Q0KAV0_9MAGN</name>
<organism evidence="2 3">
    <name type="scientific">Protea cynaroides</name>
    <dbReference type="NCBI Taxonomy" id="273540"/>
    <lineage>
        <taxon>Eukaryota</taxon>
        <taxon>Viridiplantae</taxon>
        <taxon>Streptophyta</taxon>
        <taxon>Embryophyta</taxon>
        <taxon>Tracheophyta</taxon>
        <taxon>Spermatophyta</taxon>
        <taxon>Magnoliopsida</taxon>
        <taxon>Proteales</taxon>
        <taxon>Proteaceae</taxon>
        <taxon>Protea</taxon>
    </lineage>
</organism>
<dbReference type="AlphaFoldDB" id="A0A9Q0KAV0"/>
<sequence>MKILSWNCQGLGSSPTIRALFNLLRQKHLDIVFLMETSLTQRKIDHLFQHSNFSQSFIVDPQ</sequence>
<evidence type="ECO:0000313" key="2">
    <source>
        <dbReference type="EMBL" id="KAJ4966991.1"/>
    </source>
</evidence>
<dbReference type="Proteomes" id="UP001141806">
    <property type="component" value="Unassembled WGS sequence"/>
</dbReference>
<dbReference type="InterPro" id="IPR036691">
    <property type="entry name" value="Endo/exonu/phosph_ase_sf"/>
</dbReference>
<proteinExistence type="predicted"/>
<evidence type="ECO:0000313" key="3">
    <source>
        <dbReference type="Proteomes" id="UP001141806"/>
    </source>
</evidence>
<dbReference type="Pfam" id="PF03372">
    <property type="entry name" value="Exo_endo_phos"/>
    <property type="match status" value="1"/>
</dbReference>
<dbReference type="OrthoDB" id="1001388at2759"/>
<evidence type="ECO:0000259" key="1">
    <source>
        <dbReference type="Pfam" id="PF03372"/>
    </source>
</evidence>
<dbReference type="EMBL" id="JAMYWD010000007">
    <property type="protein sequence ID" value="KAJ4966991.1"/>
    <property type="molecule type" value="Genomic_DNA"/>
</dbReference>
<dbReference type="GO" id="GO:0003824">
    <property type="term" value="F:catalytic activity"/>
    <property type="evidence" value="ECO:0007669"/>
    <property type="project" value="InterPro"/>
</dbReference>
<reference evidence="2" key="1">
    <citation type="journal article" date="2023" name="Plant J.">
        <title>The genome of the king protea, Protea cynaroides.</title>
        <authorList>
            <person name="Chang J."/>
            <person name="Duong T.A."/>
            <person name="Schoeman C."/>
            <person name="Ma X."/>
            <person name="Roodt D."/>
            <person name="Barker N."/>
            <person name="Li Z."/>
            <person name="Van de Peer Y."/>
            <person name="Mizrachi E."/>
        </authorList>
    </citation>
    <scope>NUCLEOTIDE SEQUENCE</scope>
    <source>
        <tissue evidence="2">Young leaves</tissue>
    </source>
</reference>
<accession>A0A9Q0KAV0</accession>
<dbReference type="InterPro" id="IPR005135">
    <property type="entry name" value="Endo/exonuclease/phosphatase"/>
</dbReference>
<comment type="caution">
    <text evidence="2">The sequence shown here is derived from an EMBL/GenBank/DDBJ whole genome shotgun (WGS) entry which is preliminary data.</text>
</comment>
<dbReference type="SUPFAM" id="SSF56219">
    <property type="entry name" value="DNase I-like"/>
    <property type="match status" value="1"/>
</dbReference>
<dbReference type="Gene3D" id="3.60.10.10">
    <property type="entry name" value="Endonuclease/exonuclease/phosphatase"/>
    <property type="match status" value="1"/>
</dbReference>
<gene>
    <name evidence="2" type="ORF">NE237_018840</name>
</gene>
<keyword evidence="3" id="KW-1185">Reference proteome</keyword>
<protein>
    <recommendedName>
        <fullName evidence="1">Endonuclease/exonuclease/phosphatase domain-containing protein</fullName>
    </recommendedName>
</protein>
<feature type="domain" description="Endonuclease/exonuclease/phosphatase" evidence="1">
    <location>
        <begin position="4"/>
        <end position="49"/>
    </location>
</feature>